<evidence type="ECO:0000313" key="3">
    <source>
        <dbReference type="Proteomes" id="UP000199163"/>
    </source>
</evidence>
<evidence type="ECO:0000259" key="1">
    <source>
        <dbReference type="Pfam" id="PF11738"/>
    </source>
</evidence>
<name>A0A1G8C2C8_9BACI</name>
<feature type="domain" description="DUF3298" evidence="1">
    <location>
        <begin position="116"/>
        <end position="186"/>
    </location>
</feature>
<dbReference type="RefSeq" id="WP_091272110.1">
    <property type="nucleotide sequence ID" value="NZ_FNDK01000005.1"/>
</dbReference>
<dbReference type="EMBL" id="FNDK01000005">
    <property type="protein sequence ID" value="SDH39651.1"/>
    <property type="molecule type" value="Genomic_DNA"/>
</dbReference>
<dbReference type="Gene3D" id="3.90.640.20">
    <property type="entry name" value="Heat-shock cognate protein, ATPase"/>
    <property type="match status" value="1"/>
</dbReference>
<dbReference type="Proteomes" id="UP000199163">
    <property type="component" value="Unassembled WGS sequence"/>
</dbReference>
<proteinExistence type="predicted"/>
<dbReference type="AlphaFoldDB" id="A0A1G8C2C8"/>
<organism evidence="2 3">
    <name type="scientific">Alteribacillus persepolensis</name>
    <dbReference type="NCBI Taxonomy" id="568899"/>
    <lineage>
        <taxon>Bacteria</taxon>
        <taxon>Bacillati</taxon>
        <taxon>Bacillota</taxon>
        <taxon>Bacilli</taxon>
        <taxon>Bacillales</taxon>
        <taxon>Bacillaceae</taxon>
        <taxon>Alteribacillus</taxon>
    </lineage>
</organism>
<evidence type="ECO:0000313" key="2">
    <source>
        <dbReference type="EMBL" id="SDH39651.1"/>
    </source>
</evidence>
<sequence length="205" mass="23577">MERYRLPIPIQSYSYTAPNISVFYPQVTLVDPLHEQKINHSILRKIDSLFLQIKEMGYFEPGSTELIGDFEMKNNQRGIISFTFSLFANMPGLAHPVELLDSLTADAQSGEIYELSDLFKTSSGYEQIINKLIEQQIQERDIPLLDNYPGISPDQKYYIADKTLVIYFDKYEITPGYAGFPMFPIPAYQLEDFVTDDSPLYILSM</sequence>
<dbReference type="InterPro" id="IPR037126">
    <property type="entry name" value="PdaC/RsiV-like_sf"/>
</dbReference>
<dbReference type="OrthoDB" id="5637at2"/>
<gene>
    <name evidence="2" type="ORF">SAMN05192534_10540</name>
</gene>
<dbReference type="Gene3D" id="3.30.565.40">
    <property type="entry name" value="Fervidobacterium nodosum Rt17-B1 like"/>
    <property type="match status" value="1"/>
</dbReference>
<accession>A0A1G8C2C8</accession>
<protein>
    <recommendedName>
        <fullName evidence="1">DUF3298 domain-containing protein</fullName>
    </recommendedName>
</protein>
<reference evidence="2 3" key="1">
    <citation type="submission" date="2016-10" db="EMBL/GenBank/DDBJ databases">
        <authorList>
            <person name="de Groot N.N."/>
        </authorList>
    </citation>
    <scope>NUCLEOTIDE SEQUENCE [LARGE SCALE GENOMIC DNA]</scope>
    <source>
        <strain evidence="2 3">DSM 21632</strain>
    </source>
</reference>
<dbReference type="Pfam" id="PF11738">
    <property type="entry name" value="DUF3298"/>
    <property type="match status" value="1"/>
</dbReference>
<keyword evidence="3" id="KW-1185">Reference proteome</keyword>
<dbReference type="InterPro" id="IPR021729">
    <property type="entry name" value="DUF3298"/>
</dbReference>
<dbReference type="STRING" id="568899.SAMN05192534_10540"/>